<sequence length="216" mass="23055">MGFKAATAQFIVISCALLAAPFAQAQDKPVQLVGFGDSLMAGYQLPPTDSYTAQLETALKAKNVNVTITNAGVSGDTTSGGLARAEWSVPDGTDGVILELGANDALRGVSPDDTEKNLDAIITGLQKRNIPVLLIGILAPPNMGGDFGKRFNEIYPRLAKKHSLPLYPFFLDGVVMDQSLQLEDRMHPNTKGIAVMVEKTLPTVEDFVKAIGARKK</sequence>
<dbReference type="Proteomes" id="UP000035017">
    <property type="component" value="Unassembled WGS sequence"/>
</dbReference>
<accession>A0A0D0KAN2</accession>
<dbReference type="Gene3D" id="3.40.50.1110">
    <property type="entry name" value="SGNH hydrolase"/>
    <property type="match status" value="1"/>
</dbReference>
<dbReference type="InterPro" id="IPR051532">
    <property type="entry name" value="Ester_Hydrolysis_Enzymes"/>
</dbReference>
<dbReference type="PANTHER" id="PTHR30383:SF24">
    <property type="entry name" value="THIOESTERASE 1_PROTEASE 1_LYSOPHOSPHOLIPASE L1"/>
    <property type="match status" value="1"/>
</dbReference>
<name>A0A0D0KAN2_AGRTU</name>
<evidence type="ECO:0000313" key="3">
    <source>
        <dbReference type="EMBL" id="KIQ05872.1"/>
    </source>
</evidence>
<dbReference type="PROSITE" id="PS51257">
    <property type="entry name" value="PROKAR_LIPOPROTEIN"/>
    <property type="match status" value="1"/>
</dbReference>
<dbReference type="CDD" id="cd01822">
    <property type="entry name" value="Lysophospholipase_L1_like"/>
    <property type="match status" value="1"/>
</dbReference>
<protein>
    <submittedName>
        <fullName evidence="3">Acyl-CoA thioesterase</fullName>
    </submittedName>
</protein>
<feature type="chain" id="PRO_5002225996" evidence="1">
    <location>
        <begin position="26"/>
        <end position="216"/>
    </location>
</feature>
<dbReference type="AlphaFoldDB" id="A0A0D0KAN2"/>
<feature type="signal peptide" evidence="1">
    <location>
        <begin position="1"/>
        <end position="25"/>
    </location>
</feature>
<feature type="domain" description="SGNH hydrolase-type esterase" evidence="2">
    <location>
        <begin position="35"/>
        <end position="192"/>
    </location>
</feature>
<evidence type="ECO:0000256" key="1">
    <source>
        <dbReference type="SAM" id="SignalP"/>
    </source>
</evidence>
<gene>
    <name evidence="3" type="ORF">RU07_00365</name>
</gene>
<evidence type="ECO:0000313" key="4">
    <source>
        <dbReference type="Proteomes" id="UP000035017"/>
    </source>
</evidence>
<dbReference type="GO" id="GO:0004622">
    <property type="term" value="F:phosphatidylcholine lysophospholipase activity"/>
    <property type="evidence" value="ECO:0007669"/>
    <property type="project" value="TreeGrafter"/>
</dbReference>
<dbReference type="EMBL" id="JXQV01000001">
    <property type="protein sequence ID" value="KIQ05872.1"/>
    <property type="molecule type" value="Genomic_DNA"/>
</dbReference>
<organism evidence="3 4">
    <name type="scientific">Agrobacterium tumefaciens</name>
    <dbReference type="NCBI Taxonomy" id="358"/>
    <lineage>
        <taxon>Bacteria</taxon>
        <taxon>Pseudomonadati</taxon>
        <taxon>Pseudomonadota</taxon>
        <taxon>Alphaproteobacteria</taxon>
        <taxon>Hyphomicrobiales</taxon>
        <taxon>Rhizobiaceae</taxon>
        <taxon>Rhizobium/Agrobacterium group</taxon>
        <taxon>Agrobacterium</taxon>
        <taxon>Agrobacterium tumefaciens complex</taxon>
    </lineage>
</organism>
<dbReference type="Pfam" id="PF13472">
    <property type="entry name" value="Lipase_GDSL_2"/>
    <property type="match status" value="1"/>
</dbReference>
<evidence type="ECO:0000259" key="2">
    <source>
        <dbReference type="Pfam" id="PF13472"/>
    </source>
</evidence>
<dbReference type="SUPFAM" id="SSF52266">
    <property type="entry name" value="SGNH hydrolase"/>
    <property type="match status" value="1"/>
</dbReference>
<dbReference type="InterPro" id="IPR036514">
    <property type="entry name" value="SGNH_hydro_sf"/>
</dbReference>
<dbReference type="OrthoDB" id="9786188at2"/>
<proteinExistence type="predicted"/>
<keyword evidence="1" id="KW-0732">Signal</keyword>
<dbReference type="PANTHER" id="PTHR30383">
    <property type="entry name" value="THIOESTERASE 1/PROTEASE 1/LYSOPHOSPHOLIPASE L1"/>
    <property type="match status" value="1"/>
</dbReference>
<dbReference type="InterPro" id="IPR013830">
    <property type="entry name" value="SGNH_hydro"/>
</dbReference>
<comment type="caution">
    <text evidence="3">The sequence shown here is derived from an EMBL/GenBank/DDBJ whole genome shotgun (WGS) entry which is preliminary data.</text>
</comment>
<reference evidence="3 4" key="1">
    <citation type="submission" date="2014-12" db="EMBL/GenBank/DDBJ databases">
        <title>16Stimator: statistical estimation of ribosomal gene copy numbers from draft genome assemblies.</title>
        <authorList>
            <person name="Perisin M.A."/>
            <person name="Vetter M."/>
            <person name="Gilbert J.A."/>
            <person name="Bergelson J."/>
        </authorList>
    </citation>
    <scope>NUCLEOTIDE SEQUENCE [LARGE SCALE GENOMIC DNA]</scope>
    <source>
        <strain evidence="3 4">MEJ076</strain>
    </source>
</reference>